<dbReference type="Proteomes" id="UP000663862">
    <property type="component" value="Unassembled WGS sequence"/>
</dbReference>
<evidence type="ECO:0000256" key="1">
    <source>
        <dbReference type="SAM" id="Coils"/>
    </source>
</evidence>
<sequence length="245" mass="28158">MIEWDNGKDIRTYSCFQAARQFKVVACLSQGKDLYMIQLREIQTQYPLIELVPKDNQNLTTPDLIRIDHIISQNIQLRERVRRLEIREVANNFVRIQLEREIMELRAELREKKMVPNLVVKCVQKTSNEWRCRDRGCTSTISLCTVDAKVLREPSTHTCQQSASAGKSLVDDAVGSMKKHAREETTPIPKIYTQELVKARISHPGIATGLFFPTFENIDASLYRSRSKNYPSLPKSLVNLVLPDV</sequence>
<comment type="caution">
    <text evidence="2">The sequence shown here is derived from an EMBL/GenBank/DDBJ whole genome shotgun (WGS) entry which is preliminary data.</text>
</comment>
<accession>A0A820PJD7</accession>
<reference evidence="2" key="1">
    <citation type="submission" date="2021-02" db="EMBL/GenBank/DDBJ databases">
        <authorList>
            <person name="Nowell W R."/>
        </authorList>
    </citation>
    <scope>NUCLEOTIDE SEQUENCE</scope>
</reference>
<proteinExistence type="predicted"/>
<protein>
    <submittedName>
        <fullName evidence="2">Uncharacterized protein</fullName>
    </submittedName>
</protein>
<feature type="coiled-coil region" evidence="1">
    <location>
        <begin position="67"/>
        <end position="115"/>
    </location>
</feature>
<organism evidence="2 3">
    <name type="scientific">Rotaria socialis</name>
    <dbReference type="NCBI Taxonomy" id="392032"/>
    <lineage>
        <taxon>Eukaryota</taxon>
        <taxon>Metazoa</taxon>
        <taxon>Spiralia</taxon>
        <taxon>Gnathifera</taxon>
        <taxon>Rotifera</taxon>
        <taxon>Eurotatoria</taxon>
        <taxon>Bdelloidea</taxon>
        <taxon>Philodinida</taxon>
        <taxon>Philodinidae</taxon>
        <taxon>Rotaria</taxon>
    </lineage>
</organism>
<dbReference type="EMBL" id="CAJOBQ010000711">
    <property type="protein sequence ID" value="CAF4406684.1"/>
    <property type="molecule type" value="Genomic_DNA"/>
</dbReference>
<name>A0A820PJD7_9BILA</name>
<keyword evidence="1" id="KW-0175">Coiled coil</keyword>
<evidence type="ECO:0000313" key="3">
    <source>
        <dbReference type="Proteomes" id="UP000663862"/>
    </source>
</evidence>
<evidence type="ECO:0000313" key="2">
    <source>
        <dbReference type="EMBL" id="CAF4406684.1"/>
    </source>
</evidence>
<gene>
    <name evidence="2" type="ORF">TSG867_LOCUS13399</name>
</gene>
<dbReference type="AlphaFoldDB" id="A0A820PJD7"/>